<reference evidence="2" key="1">
    <citation type="submission" date="2016-04" db="EMBL/GenBank/DDBJ databases">
        <title>Cephalotus genome sequencing.</title>
        <authorList>
            <person name="Fukushima K."/>
            <person name="Hasebe M."/>
            <person name="Fang X."/>
        </authorList>
    </citation>
    <scope>NUCLEOTIDE SEQUENCE [LARGE SCALE GENOMIC DNA]</scope>
    <source>
        <strain evidence="2">cv. St1</strain>
    </source>
</reference>
<proteinExistence type="predicted"/>
<dbReference type="AlphaFoldDB" id="A0A1Q3BVK9"/>
<dbReference type="EMBL" id="BDDD01000948">
    <property type="protein sequence ID" value="GAV71868.1"/>
    <property type="molecule type" value="Genomic_DNA"/>
</dbReference>
<organism evidence="1 2">
    <name type="scientific">Cephalotus follicularis</name>
    <name type="common">Albany pitcher plant</name>
    <dbReference type="NCBI Taxonomy" id="3775"/>
    <lineage>
        <taxon>Eukaryota</taxon>
        <taxon>Viridiplantae</taxon>
        <taxon>Streptophyta</taxon>
        <taxon>Embryophyta</taxon>
        <taxon>Tracheophyta</taxon>
        <taxon>Spermatophyta</taxon>
        <taxon>Magnoliopsida</taxon>
        <taxon>eudicotyledons</taxon>
        <taxon>Gunneridae</taxon>
        <taxon>Pentapetalae</taxon>
        <taxon>rosids</taxon>
        <taxon>fabids</taxon>
        <taxon>Oxalidales</taxon>
        <taxon>Cephalotaceae</taxon>
        <taxon>Cephalotus</taxon>
    </lineage>
</organism>
<accession>A0A1Q3BVK9</accession>
<feature type="non-terminal residue" evidence="1">
    <location>
        <position position="1"/>
    </location>
</feature>
<protein>
    <submittedName>
        <fullName evidence="1">UBN2 domain-containing protein</fullName>
    </submittedName>
</protein>
<dbReference type="InParanoid" id="A0A1Q3BVK9"/>
<sequence length="142" mass="16590">PNLPSITLENGDVIPKPRNTYDDNDRRRVQINAKAKHIIISAINSNDFNRILSCIFAKEIWDRLEVTYERTNQVKEAKVSMLVHDYEMFTINQNEDIKSMFSRFTNIINALQALEKTYSNSEMVRKILRCLPKSWMPKVTAI</sequence>
<dbReference type="OrthoDB" id="1288219at2759"/>
<comment type="caution">
    <text evidence="1">The sequence shown here is derived from an EMBL/GenBank/DDBJ whole genome shotgun (WGS) entry which is preliminary data.</text>
</comment>
<gene>
    <name evidence="1" type="ORF">CFOL_v3_15357</name>
</gene>
<dbReference type="Proteomes" id="UP000187406">
    <property type="component" value="Unassembled WGS sequence"/>
</dbReference>
<dbReference type="PANTHER" id="PTHR34676">
    <property type="entry name" value="DUF4219 DOMAIN-CONTAINING PROTEIN-RELATED"/>
    <property type="match status" value="1"/>
</dbReference>
<dbReference type="Pfam" id="PF14223">
    <property type="entry name" value="Retrotran_gag_2"/>
    <property type="match status" value="1"/>
</dbReference>
<dbReference type="PANTHER" id="PTHR34676:SF8">
    <property type="entry name" value="TRANSMEMBRANE PROTEIN"/>
    <property type="match status" value="1"/>
</dbReference>
<name>A0A1Q3BVK9_CEPFO</name>
<keyword evidence="2" id="KW-1185">Reference proteome</keyword>
<evidence type="ECO:0000313" key="2">
    <source>
        <dbReference type="Proteomes" id="UP000187406"/>
    </source>
</evidence>
<feature type="non-terminal residue" evidence="1">
    <location>
        <position position="142"/>
    </location>
</feature>
<evidence type="ECO:0000313" key="1">
    <source>
        <dbReference type="EMBL" id="GAV71868.1"/>
    </source>
</evidence>